<dbReference type="Proteomes" id="UP000189777">
    <property type="component" value="Unassembled WGS sequence"/>
</dbReference>
<dbReference type="GO" id="GO:0043565">
    <property type="term" value="F:sequence-specific DNA binding"/>
    <property type="evidence" value="ECO:0007669"/>
    <property type="project" value="InterPro"/>
</dbReference>
<dbReference type="Pfam" id="PF12852">
    <property type="entry name" value="Cupin_6"/>
    <property type="match status" value="1"/>
</dbReference>
<dbReference type="PANTHER" id="PTHR46796">
    <property type="entry name" value="HTH-TYPE TRANSCRIPTIONAL ACTIVATOR RHAS-RELATED"/>
    <property type="match status" value="1"/>
</dbReference>
<dbReference type="PANTHER" id="PTHR46796:SF13">
    <property type="entry name" value="HTH-TYPE TRANSCRIPTIONAL ACTIVATOR RHAS"/>
    <property type="match status" value="1"/>
</dbReference>
<dbReference type="InterPro" id="IPR032783">
    <property type="entry name" value="AraC_lig"/>
</dbReference>
<evidence type="ECO:0000313" key="5">
    <source>
        <dbReference type="EMBL" id="SKC61630.1"/>
    </source>
</evidence>
<keyword evidence="1" id="KW-0805">Transcription regulation</keyword>
<sequence>MDTSSSNLGEVDTLTEVLDNLRASGALIGQNVLTAPWSVCVEAGSTITVVSMLRGEGWVLHDDADPIHLGTRDLAVLTGHGSAVVASDREGGGDPTCALTADGVRDDASGRLLEQERLGLGGEGDTSPLVAGHAMLAGAFRASGRIAERLLGALPPVLVVPRAQQRGRALDLLESELEHQEPGQQAVLDRLLDILLIGALRDWFALPHTPAPAWYAAAGDPVVGPALRALHADPAQEWTVESLARRAQVSRATFARRFADAMGEPPISYLAGWRLCLAADLLQEGDDTLESIARQVGYSNSYALSAAFTREYGVRPSRYRAQARSGARHPLAS</sequence>
<keyword evidence="2 5" id="KW-0238">DNA-binding</keyword>
<evidence type="ECO:0000259" key="4">
    <source>
        <dbReference type="PROSITE" id="PS01124"/>
    </source>
</evidence>
<organism evidence="5 6">
    <name type="scientific">Krasilnikoviella flava</name>
    <dbReference type="NCBI Taxonomy" id="526729"/>
    <lineage>
        <taxon>Bacteria</taxon>
        <taxon>Bacillati</taxon>
        <taxon>Actinomycetota</taxon>
        <taxon>Actinomycetes</taxon>
        <taxon>Micrococcales</taxon>
        <taxon>Promicromonosporaceae</taxon>
        <taxon>Krasilnikoviella</taxon>
    </lineage>
</organism>
<feature type="domain" description="HTH araC/xylS-type" evidence="4">
    <location>
        <begin position="224"/>
        <end position="322"/>
    </location>
</feature>
<name>A0A1T5KDC8_9MICO</name>
<dbReference type="InterPro" id="IPR050204">
    <property type="entry name" value="AraC_XylS_family_regulators"/>
</dbReference>
<dbReference type="InterPro" id="IPR018060">
    <property type="entry name" value="HTH_AraC"/>
</dbReference>
<accession>A0A1T5KDC8</accession>
<evidence type="ECO:0000256" key="2">
    <source>
        <dbReference type="ARBA" id="ARBA00023125"/>
    </source>
</evidence>
<proteinExistence type="predicted"/>
<dbReference type="PROSITE" id="PS01124">
    <property type="entry name" value="HTH_ARAC_FAMILY_2"/>
    <property type="match status" value="1"/>
</dbReference>
<dbReference type="SMART" id="SM00342">
    <property type="entry name" value="HTH_ARAC"/>
    <property type="match status" value="1"/>
</dbReference>
<keyword evidence="6" id="KW-1185">Reference proteome</keyword>
<keyword evidence="3" id="KW-0804">Transcription</keyword>
<gene>
    <name evidence="5" type="ORF">SAMN04324258_2096</name>
</gene>
<evidence type="ECO:0000256" key="1">
    <source>
        <dbReference type="ARBA" id="ARBA00023015"/>
    </source>
</evidence>
<protein>
    <submittedName>
        <fullName evidence="5">AraC-type DNA-binding protein</fullName>
    </submittedName>
</protein>
<dbReference type="Gene3D" id="1.10.10.60">
    <property type="entry name" value="Homeodomain-like"/>
    <property type="match status" value="1"/>
</dbReference>
<dbReference type="Pfam" id="PF12833">
    <property type="entry name" value="HTH_18"/>
    <property type="match status" value="1"/>
</dbReference>
<dbReference type="EMBL" id="FUZQ01000003">
    <property type="protein sequence ID" value="SKC61630.1"/>
    <property type="molecule type" value="Genomic_DNA"/>
</dbReference>
<evidence type="ECO:0000313" key="6">
    <source>
        <dbReference type="Proteomes" id="UP000189777"/>
    </source>
</evidence>
<dbReference type="STRING" id="526729.SAMN04324258_2096"/>
<reference evidence="5 6" key="1">
    <citation type="submission" date="2017-02" db="EMBL/GenBank/DDBJ databases">
        <authorList>
            <person name="Peterson S.W."/>
        </authorList>
    </citation>
    <scope>NUCLEOTIDE SEQUENCE [LARGE SCALE GENOMIC DNA]</scope>
    <source>
        <strain evidence="5 6">DSM 21481</strain>
    </source>
</reference>
<dbReference type="AlphaFoldDB" id="A0A1T5KDC8"/>
<evidence type="ECO:0000256" key="3">
    <source>
        <dbReference type="ARBA" id="ARBA00023163"/>
    </source>
</evidence>
<dbReference type="GO" id="GO:0003700">
    <property type="term" value="F:DNA-binding transcription factor activity"/>
    <property type="evidence" value="ECO:0007669"/>
    <property type="project" value="InterPro"/>
</dbReference>
<dbReference type="SUPFAM" id="SSF46689">
    <property type="entry name" value="Homeodomain-like"/>
    <property type="match status" value="2"/>
</dbReference>
<dbReference type="InterPro" id="IPR009057">
    <property type="entry name" value="Homeodomain-like_sf"/>
</dbReference>